<dbReference type="InterPro" id="IPR049492">
    <property type="entry name" value="BD-FAE-like_dom"/>
</dbReference>
<dbReference type="PANTHER" id="PTHR48081">
    <property type="entry name" value="AB HYDROLASE SUPERFAMILY PROTEIN C4A8.06C"/>
    <property type="match status" value="1"/>
</dbReference>
<dbReference type="GeneID" id="57165464"/>
<dbReference type="AlphaFoldDB" id="A0A1S1LEH0"/>
<dbReference type="Proteomes" id="UP000179616">
    <property type="component" value="Unassembled WGS sequence"/>
</dbReference>
<dbReference type="STRING" id="948102.BKG76_01515"/>
<dbReference type="Gene3D" id="3.40.50.1820">
    <property type="entry name" value="alpha/beta hydrolase"/>
    <property type="match status" value="1"/>
</dbReference>
<dbReference type="EMBL" id="MLIK01000004">
    <property type="protein sequence ID" value="OHU30467.1"/>
    <property type="molecule type" value="Genomic_DNA"/>
</dbReference>
<evidence type="ECO:0000259" key="2">
    <source>
        <dbReference type="Pfam" id="PF20434"/>
    </source>
</evidence>
<evidence type="ECO:0000313" key="3">
    <source>
        <dbReference type="EMBL" id="OHU30467.1"/>
    </source>
</evidence>
<dbReference type="SUPFAM" id="SSF53474">
    <property type="entry name" value="alpha/beta-Hydrolases"/>
    <property type="match status" value="1"/>
</dbReference>
<dbReference type="OrthoDB" id="255603at2"/>
<dbReference type="InterPro" id="IPR050300">
    <property type="entry name" value="GDXG_lipolytic_enzyme"/>
</dbReference>
<comment type="caution">
    <text evidence="3">The sequence shown here is derived from an EMBL/GenBank/DDBJ whole genome shotgun (WGS) entry which is preliminary data.</text>
</comment>
<evidence type="ECO:0000313" key="4">
    <source>
        <dbReference type="Proteomes" id="UP000179616"/>
    </source>
</evidence>
<evidence type="ECO:0000256" key="1">
    <source>
        <dbReference type="ARBA" id="ARBA00022801"/>
    </source>
</evidence>
<dbReference type="GO" id="GO:0006508">
    <property type="term" value="P:proteolysis"/>
    <property type="evidence" value="ECO:0007669"/>
    <property type="project" value="InterPro"/>
</dbReference>
<gene>
    <name evidence="3" type="ORF">BKG76_01515</name>
</gene>
<dbReference type="RefSeq" id="WP_070935342.1">
    <property type="nucleotide sequence ID" value="NZ_MLIK01000004.1"/>
</dbReference>
<feature type="domain" description="BD-FAE-like" evidence="2">
    <location>
        <begin position="25"/>
        <end position="189"/>
    </location>
</feature>
<dbReference type="Pfam" id="PF20434">
    <property type="entry name" value="BD-FAE"/>
    <property type="match status" value="1"/>
</dbReference>
<accession>A0A1S1LEH0</accession>
<dbReference type="InterPro" id="IPR029058">
    <property type="entry name" value="AB_hydrolase_fold"/>
</dbReference>
<keyword evidence="1" id="KW-0378">Hydrolase</keyword>
<dbReference type="GO" id="GO:0008236">
    <property type="term" value="F:serine-type peptidase activity"/>
    <property type="evidence" value="ECO:0007669"/>
    <property type="project" value="InterPro"/>
</dbReference>
<name>A0A1S1LEH0_9MYCO</name>
<sequence>MRHLYGADAEQQYVDTWTSPSARGLAILVHGGYWRSTYGAQVMEPLVADLVGRGWDVANVEYRRVGSGGGYPVTLQDAAAGIEYASRARADTVERVVLVGHSVGGELSLLNAAHADLVLALAPVTDVLRTYDEDLGESAAVAFMGASPAQNPDGYRAASPRWQLPVATPVLITHGVDDERVPVEHSRSYRDAAIESGCDVELREFSCLPHGDQIDPAGPHWLDAVTWLTTKSL</sequence>
<protein>
    <recommendedName>
        <fullName evidence="2">BD-FAE-like domain-containing protein</fullName>
    </recommendedName>
</protein>
<reference evidence="3 4" key="1">
    <citation type="submission" date="2016-10" db="EMBL/GenBank/DDBJ databases">
        <title>Evaluation of Human, Veterinary and Environmental Mycobacterium chelonae Isolates by Core Genome Phylogenomic Analysis, Targeted Gene Comparison, and Anti-microbial Susceptibility Patterns: A Tale of Mistaken Identities.</title>
        <authorList>
            <person name="Fogelson S.B."/>
            <person name="Camus A.C."/>
            <person name="Lorenz W."/>
            <person name="Vasireddy R."/>
            <person name="Vasireddy S."/>
            <person name="Smith T."/>
            <person name="Brown-Elliott B.A."/>
            <person name="Wallace R.J.Jr."/>
            <person name="Hasan N.A."/>
            <person name="Reischl U."/>
            <person name="Sanchez S."/>
        </authorList>
    </citation>
    <scope>NUCLEOTIDE SEQUENCE [LARGE SCALE GENOMIC DNA]</scope>
    <source>
        <strain evidence="3 4">1559</strain>
    </source>
</reference>
<proteinExistence type="predicted"/>
<organism evidence="3 4">
    <name type="scientific">Mycobacteroides franklinii</name>
    <dbReference type="NCBI Taxonomy" id="948102"/>
    <lineage>
        <taxon>Bacteria</taxon>
        <taxon>Bacillati</taxon>
        <taxon>Actinomycetota</taxon>
        <taxon>Actinomycetes</taxon>
        <taxon>Mycobacteriales</taxon>
        <taxon>Mycobacteriaceae</taxon>
        <taxon>Mycobacteroides</taxon>
    </lineage>
</organism>